<evidence type="ECO:0000313" key="2">
    <source>
        <dbReference type="Proteomes" id="UP000176187"/>
    </source>
</evidence>
<dbReference type="EMBL" id="MFUY01000005">
    <property type="protein sequence ID" value="OGI86462.1"/>
    <property type="molecule type" value="Genomic_DNA"/>
</dbReference>
<sequence length="582" mass="69149">MEKKSETKNCQNCKKDFIIESEDFNFYEKIKVPPPTFCPGCRAIRRLIWRNERTLYHNTCGLSGNKIISMFSPETGLKVYGQDDWWSDRWDPLAYGRAYDFSRPFFEQWRELLESVPLCAMCNTNCVRSEYGNNNYDCKNCYLVYASLENENVAYAQGALNTKDSYDVYTLMKSQNCYEDTLCGSLYNTHFSYDSDECLDSMFLTSCLGLKHCLGCVNLRHKTYCIFNEQYSKEEYEKKLRQYDFGSYKNLEAFKKKYAEFLSKQFRRYAFVYKSVNVTGDNIMHSKNSKCIFDVYGDVEDSKYLVHTITIKTSYDGYGIGYNAELLYEGVDFGLDAARNFFGVWNHRGMDNIYTYMCHSSKHLFGCISCRSRQYCILNKQYSKEEYEELVPKIIKHMNDMPYIDKKGRVYKYGEFFPMELSPFAYNETIVQEYYPLDKKLVTEYDLKWKEPKERDYKIEIKIEDLPDHVKDTDESIIDKILECMHKGECNQQCTEAFKIRSDELQFYKKINVALPRLCPNCRHFERLKKRNPMKLWHRGCMCDKENHFHGEGKCEVEFETSYTPERPEIIYCEKCYQQEVY</sequence>
<reference evidence="1 2" key="1">
    <citation type="journal article" date="2016" name="Nat. Commun.">
        <title>Thousands of microbial genomes shed light on interconnected biogeochemical processes in an aquifer system.</title>
        <authorList>
            <person name="Anantharaman K."/>
            <person name="Brown C.T."/>
            <person name="Hug L.A."/>
            <person name="Sharon I."/>
            <person name="Castelle C.J."/>
            <person name="Probst A.J."/>
            <person name="Thomas B.C."/>
            <person name="Singh A."/>
            <person name="Wilkins M.J."/>
            <person name="Karaoz U."/>
            <person name="Brodie E.L."/>
            <person name="Williams K.H."/>
            <person name="Hubbard S.S."/>
            <person name="Banfield J.F."/>
        </authorList>
    </citation>
    <scope>NUCLEOTIDE SEQUENCE [LARGE SCALE GENOMIC DNA]</scope>
</reference>
<protein>
    <submittedName>
        <fullName evidence="1">Uncharacterized protein</fullName>
    </submittedName>
</protein>
<name>A0A1F6WX59_9BACT</name>
<dbReference type="Proteomes" id="UP000176187">
    <property type="component" value="Unassembled WGS sequence"/>
</dbReference>
<evidence type="ECO:0000313" key="1">
    <source>
        <dbReference type="EMBL" id="OGI86462.1"/>
    </source>
</evidence>
<accession>A0A1F6WX59</accession>
<gene>
    <name evidence="1" type="ORF">A3A05_02835</name>
</gene>
<proteinExistence type="predicted"/>
<dbReference type="STRING" id="1801774.A3A05_02835"/>
<dbReference type="AlphaFoldDB" id="A0A1F6WX59"/>
<organism evidence="1 2">
    <name type="scientific">Candidatus Nomurabacteria bacterium RIFCSPLOWO2_01_FULL_41_12</name>
    <dbReference type="NCBI Taxonomy" id="1801774"/>
    <lineage>
        <taxon>Bacteria</taxon>
        <taxon>Candidatus Nomuraibacteriota</taxon>
    </lineage>
</organism>
<comment type="caution">
    <text evidence="1">The sequence shown here is derived from an EMBL/GenBank/DDBJ whole genome shotgun (WGS) entry which is preliminary data.</text>
</comment>